<dbReference type="InterPro" id="IPR041667">
    <property type="entry name" value="Cupin_8"/>
</dbReference>
<organism evidence="1">
    <name type="scientific">Xenorhabdus nematophila</name>
    <name type="common">Achromobacter nematophilus</name>
    <dbReference type="NCBI Taxonomy" id="628"/>
    <lineage>
        <taxon>Bacteria</taxon>
        <taxon>Pseudomonadati</taxon>
        <taxon>Pseudomonadota</taxon>
        <taxon>Gammaproteobacteria</taxon>
        <taxon>Enterobacterales</taxon>
        <taxon>Morganellaceae</taxon>
        <taxon>Xenorhabdus</taxon>
    </lineage>
</organism>
<proteinExistence type="predicted"/>
<dbReference type="InterPro" id="IPR003347">
    <property type="entry name" value="JmjC_dom"/>
</dbReference>
<dbReference type="Pfam" id="PF13621">
    <property type="entry name" value="Cupin_8"/>
    <property type="match status" value="1"/>
</dbReference>
<dbReference type="EMBL" id="LT966404">
    <property type="protein sequence ID" value="SOV25617.1"/>
    <property type="molecule type" value="Genomic_DNA"/>
</dbReference>
<dbReference type="SMART" id="SM00558">
    <property type="entry name" value="JmjC"/>
    <property type="match status" value="1"/>
</dbReference>
<accession>A0A2I2MJS7</accession>
<dbReference type="SUPFAM" id="SSF51197">
    <property type="entry name" value="Clavaminate synthase-like"/>
    <property type="match status" value="1"/>
</dbReference>
<protein>
    <submittedName>
        <fullName evidence="1">Uncharacterized protein</fullName>
    </submittedName>
</protein>
<sequence>MGCVVEVTRFDQNECHRTLAQGCAIVFRGLLKDWPAIERWGADYFQAKCPQIDVIIKFFDADGVRFEPAKMYRYLELLNEYKKGEKGGSIPYCHDIPIFLQAQQLLDDIGDFPLMALPKLYREDWWQFVQFFMSPAGAVTPLHFDTLRTNNLFFQIQGSKRFTFIPWEERNACSRRGWRWFEYNPEIQGDNKFVNISNCTIEVHQGDMLLMPAGMLHHVRTLTDSISFNIDFHTRSSAIASFKSIKEKMPRENLYYNGLSLCGLLGLIKRERFFEKYRPYLNYIS</sequence>
<reference evidence="1" key="1">
    <citation type="submission" date="2017-11" db="EMBL/GenBank/DDBJ databases">
        <authorList>
            <person name="Han C.G."/>
        </authorList>
    </citation>
    <scope>NUCLEOTIDE SEQUENCE</scope>
    <source>
        <strain evidence="1">K102</strain>
    </source>
</reference>
<evidence type="ECO:0000313" key="1">
    <source>
        <dbReference type="EMBL" id="SOV25617.1"/>
    </source>
</evidence>
<name>A0A2I2MJS7_XENNE</name>
<dbReference type="OMA" id="PRENLYY"/>
<dbReference type="RefSeq" id="WP_010846017.1">
    <property type="nucleotide sequence ID" value="NZ_CAWPMY010000001.1"/>
</dbReference>
<dbReference type="PANTHER" id="PTHR12461">
    <property type="entry name" value="HYPOXIA-INDUCIBLE FACTOR 1 ALPHA INHIBITOR-RELATED"/>
    <property type="match status" value="1"/>
</dbReference>
<dbReference type="AlphaFoldDB" id="A0A2I2MJS7"/>
<dbReference type="PANTHER" id="PTHR12461:SF105">
    <property type="entry name" value="HYPOXIA-INDUCIBLE FACTOR 1-ALPHA INHIBITOR"/>
    <property type="match status" value="1"/>
</dbReference>
<dbReference type="Gene3D" id="2.60.120.650">
    <property type="entry name" value="Cupin"/>
    <property type="match status" value="1"/>
</dbReference>
<dbReference type="PROSITE" id="PS51184">
    <property type="entry name" value="JMJC"/>
    <property type="match status" value="1"/>
</dbReference>
<dbReference type="GeneID" id="24903792"/>